<evidence type="ECO:0000313" key="22">
    <source>
        <dbReference type="Proteomes" id="UP001056381"/>
    </source>
</evidence>
<dbReference type="SUPFAM" id="SSF53955">
    <property type="entry name" value="Lysozyme-like"/>
    <property type="match status" value="1"/>
</dbReference>
<comment type="catalytic activity">
    <reaction evidence="17">
        <text>[GlcNAc-(1-&gt;4)-Mur2Ac(oyl-L-Ala-gamma-D-Glu-L-Lys-D-Ala-D-Ala)](n)-di-trans,octa-cis-undecaprenyl diphosphate + beta-D-GlcNAc-(1-&gt;4)-Mur2Ac(oyl-L-Ala-gamma-D-Glu-L-Lys-D-Ala-D-Ala)-di-trans,octa-cis-undecaprenyl diphosphate = [GlcNAc-(1-&gt;4)-Mur2Ac(oyl-L-Ala-gamma-D-Glu-L-Lys-D-Ala-D-Ala)](n+1)-di-trans,octa-cis-undecaprenyl diphosphate + di-trans,octa-cis-undecaprenyl diphosphate + H(+)</text>
        <dbReference type="Rhea" id="RHEA:23708"/>
        <dbReference type="Rhea" id="RHEA-COMP:9602"/>
        <dbReference type="Rhea" id="RHEA-COMP:9603"/>
        <dbReference type="ChEBI" id="CHEBI:15378"/>
        <dbReference type="ChEBI" id="CHEBI:58405"/>
        <dbReference type="ChEBI" id="CHEBI:60033"/>
        <dbReference type="ChEBI" id="CHEBI:78435"/>
        <dbReference type="EC" id="2.4.99.28"/>
    </reaction>
</comment>
<dbReference type="InterPro" id="IPR023346">
    <property type="entry name" value="Lysozyme-like_dom_sf"/>
</dbReference>
<dbReference type="GO" id="GO:0030288">
    <property type="term" value="C:outer membrane-bounded periplasmic space"/>
    <property type="evidence" value="ECO:0007669"/>
    <property type="project" value="TreeGrafter"/>
</dbReference>
<evidence type="ECO:0000256" key="18">
    <source>
        <dbReference type="SAM" id="Phobius"/>
    </source>
</evidence>
<comment type="pathway">
    <text evidence="2">Cell wall biogenesis; peptidoglycan biosynthesis.</text>
</comment>
<feature type="transmembrane region" description="Helical" evidence="18">
    <location>
        <begin position="7"/>
        <end position="26"/>
    </location>
</feature>
<comment type="subcellular location">
    <subcellularLocation>
        <location evidence="1">Cell membrane</location>
    </subcellularLocation>
</comment>
<evidence type="ECO:0000256" key="8">
    <source>
        <dbReference type="ARBA" id="ARBA00022676"/>
    </source>
</evidence>
<evidence type="ECO:0000256" key="11">
    <source>
        <dbReference type="ARBA" id="ARBA00022960"/>
    </source>
</evidence>
<evidence type="ECO:0000256" key="6">
    <source>
        <dbReference type="ARBA" id="ARBA00022645"/>
    </source>
</evidence>
<dbReference type="Proteomes" id="UP001056381">
    <property type="component" value="Chromosome"/>
</dbReference>
<dbReference type="Gene3D" id="1.10.3810.10">
    <property type="entry name" value="Biosynthetic peptidoglycan transglycosylase-like"/>
    <property type="match status" value="1"/>
</dbReference>
<dbReference type="Pfam" id="PF00912">
    <property type="entry name" value="Transgly"/>
    <property type="match status" value="1"/>
</dbReference>
<dbReference type="GO" id="GO:0071555">
    <property type="term" value="P:cell wall organization"/>
    <property type="evidence" value="ECO:0007669"/>
    <property type="project" value="UniProtKB-KW"/>
</dbReference>
<dbReference type="InterPro" id="IPR001264">
    <property type="entry name" value="Glyco_trans_51"/>
</dbReference>
<keyword evidence="18" id="KW-1133">Transmembrane helix</keyword>
<dbReference type="InterPro" id="IPR036950">
    <property type="entry name" value="PBP_transglycosylase"/>
</dbReference>
<dbReference type="GO" id="GO:0008360">
    <property type="term" value="P:regulation of cell shape"/>
    <property type="evidence" value="ECO:0007669"/>
    <property type="project" value="UniProtKB-KW"/>
</dbReference>
<sequence>MLTVIKSLALFFQIMFIFIGCIFLYVDKNTPNLDLISESELQQPIRIYSKDGKLIGFFGIERRELISFEQIPENLKNAVLAAEDKDYFNHSGVKISSLVRALLGELTGSPSGGGGTISMQVVRSYLLSTERTYERKLKEIYLAWRLEEFMSKEEILQLYFNKTFLGNRNYGFKAAYDYYFGKNFNEISIADSATLAAILQRPSAINPKKDPAKTKKRRNLILKRMFEEDLISSNQYQQSILENIDSKTYPPILELEAPHFSESIRKKVLQIYGSDAFKLGLNVYTTLDSEMQINAINSVNENLFRYQQNAKENNLNENGTPVEAAFIAMDYTSGEIKAYVGGNNFQDSKFDRVTAKLMPGSTIKPFIYSCAFENGLRPATVVVDGPIIVKDELLEDYWRPKNNSGNFHGPVRLRESLIESLNSVSIKLTDMLGFEKMNSCFDRYGFSSSMDIKDLSGALGNGLISPYELAQTFSIFPNSGTSVDFFMIEKITNRKGEVYFQNTSKGNKERLGKEIAFITREILKEGLDRFLKFRNLNLVIENAGGKTGTTNDARDTWFVGYAENIIASSWVGKDDGSTLGDEQFGSSNALPIWLDFMNNSIDLLDETTFVIPEDITLVRIDKNTGKVTSTFDNAIFEYFLDDDLKDILN</sequence>
<dbReference type="GO" id="GO:0005886">
    <property type="term" value="C:plasma membrane"/>
    <property type="evidence" value="ECO:0007669"/>
    <property type="project" value="UniProtKB-SubCell"/>
</dbReference>
<keyword evidence="22" id="KW-1185">Reference proteome</keyword>
<dbReference type="InterPro" id="IPR050396">
    <property type="entry name" value="Glycosyltr_51/Transpeptidase"/>
</dbReference>
<evidence type="ECO:0000256" key="1">
    <source>
        <dbReference type="ARBA" id="ARBA00004236"/>
    </source>
</evidence>
<proteinExistence type="inferred from homology"/>
<keyword evidence="10" id="KW-0378">Hydrolase</keyword>
<evidence type="ECO:0000259" key="20">
    <source>
        <dbReference type="Pfam" id="PF00912"/>
    </source>
</evidence>
<evidence type="ECO:0000256" key="10">
    <source>
        <dbReference type="ARBA" id="ARBA00022801"/>
    </source>
</evidence>
<organism evidence="21 22">
    <name type="scientific">SAR86 cluster bacterium</name>
    <dbReference type="NCBI Taxonomy" id="2030880"/>
    <lineage>
        <taxon>Bacteria</taxon>
        <taxon>Pseudomonadati</taxon>
        <taxon>Pseudomonadota</taxon>
        <taxon>Gammaproteobacteria</taxon>
        <taxon>SAR86 cluster</taxon>
    </lineage>
</organism>
<dbReference type="Gene3D" id="3.40.710.10">
    <property type="entry name" value="DD-peptidase/beta-lactamase superfamily"/>
    <property type="match status" value="1"/>
</dbReference>
<evidence type="ECO:0000256" key="16">
    <source>
        <dbReference type="ARBA" id="ARBA00034000"/>
    </source>
</evidence>
<evidence type="ECO:0000256" key="3">
    <source>
        <dbReference type="ARBA" id="ARBA00007090"/>
    </source>
</evidence>
<dbReference type="SUPFAM" id="SSF56601">
    <property type="entry name" value="beta-lactamase/transpeptidase-like"/>
    <property type="match status" value="1"/>
</dbReference>
<keyword evidence="6" id="KW-0121">Carboxypeptidase</keyword>
<evidence type="ECO:0000256" key="4">
    <source>
        <dbReference type="ARBA" id="ARBA00007739"/>
    </source>
</evidence>
<evidence type="ECO:0000313" key="21">
    <source>
        <dbReference type="EMBL" id="URQ63017.1"/>
    </source>
</evidence>
<evidence type="ECO:0000256" key="15">
    <source>
        <dbReference type="ARBA" id="ARBA00023316"/>
    </source>
</evidence>
<comment type="catalytic activity">
    <reaction evidence="16">
        <text>Preferential cleavage: (Ac)2-L-Lys-D-Ala-|-D-Ala. Also transpeptidation of peptidyl-alanyl moieties that are N-acyl substituents of D-alanine.</text>
        <dbReference type="EC" id="3.4.16.4"/>
    </reaction>
</comment>
<evidence type="ECO:0000256" key="2">
    <source>
        <dbReference type="ARBA" id="ARBA00004752"/>
    </source>
</evidence>
<keyword evidence="18" id="KW-0812">Transmembrane</keyword>
<keyword evidence="9" id="KW-0808">Transferase</keyword>
<evidence type="ECO:0000256" key="9">
    <source>
        <dbReference type="ARBA" id="ARBA00022679"/>
    </source>
</evidence>
<keyword evidence="14" id="KW-0511">Multifunctional enzyme</keyword>
<dbReference type="PROSITE" id="PS51257">
    <property type="entry name" value="PROKAR_LIPOPROTEIN"/>
    <property type="match status" value="1"/>
</dbReference>
<feature type="domain" description="Penicillin-binding protein transpeptidase" evidence="19">
    <location>
        <begin position="325"/>
        <end position="564"/>
    </location>
</feature>
<accession>A0A9Q8X293</accession>
<evidence type="ECO:0000259" key="19">
    <source>
        <dbReference type="Pfam" id="PF00905"/>
    </source>
</evidence>
<keyword evidence="12" id="KW-0573">Peptidoglycan synthesis</keyword>
<evidence type="ECO:0000256" key="5">
    <source>
        <dbReference type="ARBA" id="ARBA00022475"/>
    </source>
</evidence>
<evidence type="ECO:0000256" key="12">
    <source>
        <dbReference type="ARBA" id="ARBA00022984"/>
    </source>
</evidence>
<keyword evidence="11" id="KW-0133">Cell shape</keyword>
<dbReference type="InterPro" id="IPR001460">
    <property type="entry name" value="PCN-bd_Tpept"/>
</dbReference>
<dbReference type="InterPro" id="IPR012338">
    <property type="entry name" value="Beta-lactam/transpept-like"/>
</dbReference>
<keyword evidence="8" id="KW-0328">Glycosyltransferase</keyword>
<protein>
    <submittedName>
        <fullName evidence="21">Transglycosylase domain-containing protein</fullName>
    </submittedName>
</protein>
<dbReference type="GO" id="GO:0006508">
    <property type="term" value="P:proteolysis"/>
    <property type="evidence" value="ECO:0007669"/>
    <property type="project" value="UniProtKB-KW"/>
</dbReference>
<keyword evidence="7" id="KW-0645">Protease</keyword>
<dbReference type="GO" id="GO:0008658">
    <property type="term" value="F:penicillin binding"/>
    <property type="evidence" value="ECO:0007669"/>
    <property type="project" value="InterPro"/>
</dbReference>
<keyword evidence="15" id="KW-0961">Cell wall biogenesis/degradation</keyword>
<evidence type="ECO:0000256" key="14">
    <source>
        <dbReference type="ARBA" id="ARBA00023268"/>
    </source>
</evidence>
<evidence type="ECO:0000256" key="7">
    <source>
        <dbReference type="ARBA" id="ARBA00022670"/>
    </source>
</evidence>
<keyword evidence="13 18" id="KW-0472">Membrane</keyword>
<comment type="similarity">
    <text evidence="3">In the C-terminal section; belongs to the transpeptidase family.</text>
</comment>
<evidence type="ECO:0000256" key="17">
    <source>
        <dbReference type="ARBA" id="ARBA00049902"/>
    </source>
</evidence>
<dbReference type="GO" id="GO:0008955">
    <property type="term" value="F:peptidoglycan glycosyltransferase activity"/>
    <property type="evidence" value="ECO:0007669"/>
    <property type="project" value="UniProtKB-EC"/>
</dbReference>
<feature type="domain" description="Glycosyl transferase family 51" evidence="20">
    <location>
        <begin position="53"/>
        <end position="225"/>
    </location>
</feature>
<dbReference type="AlphaFoldDB" id="A0A9Q8X293"/>
<reference evidence="21" key="1">
    <citation type="submission" date="2022-05" db="EMBL/GenBank/DDBJ databases">
        <title>Single-amplified genomics reveal most streamlined microbe among free-living bacteria.</title>
        <authorList>
            <person name="Roda-Garcia J."/>
            <person name="Haro-Moreno J.M."/>
            <person name="Rodriguez-Valera F."/>
            <person name="Almagro-Moreno S."/>
            <person name="Lopez-Perez M."/>
        </authorList>
    </citation>
    <scope>NUCLEOTIDE SEQUENCE</scope>
    <source>
        <strain evidence="21">TMED112-D2-2</strain>
    </source>
</reference>
<keyword evidence="5" id="KW-1003">Cell membrane</keyword>
<evidence type="ECO:0000256" key="13">
    <source>
        <dbReference type="ARBA" id="ARBA00023136"/>
    </source>
</evidence>
<dbReference type="Pfam" id="PF00905">
    <property type="entry name" value="Transpeptidase"/>
    <property type="match status" value="1"/>
</dbReference>
<comment type="similarity">
    <text evidence="4">In the N-terminal section; belongs to the glycosyltransferase 51 family.</text>
</comment>
<dbReference type="GO" id="GO:0009252">
    <property type="term" value="P:peptidoglycan biosynthetic process"/>
    <property type="evidence" value="ECO:0007669"/>
    <property type="project" value="UniProtKB-KW"/>
</dbReference>
<dbReference type="PANTHER" id="PTHR32282:SF11">
    <property type="entry name" value="PENICILLIN-BINDING PROTEIN 1B"/>
    <property type="match status" value="1"/>
</dbReference>
<dbReference type="GO" id="GO:0009002">
    <property type="term" value="F:serine-type D-Ala-D-Ala carboxypeptidase activity"/>
    <property type="evidence" value="ECO:0007669"/>
    <property type="project" value="UniProtKB-EC"/>
</dbReference>
<dbReference type="PANTHER" id="PTHR32282">
    <property type="entry name" value="BINDING PROTEIN TRANSPEPTIDASE, PUTATIVE-RELATED"/>
    <property type="match status" value="1"/>
</dbReference>
<gene>
    <name evidence="21" type="ORF">M9B40_04660</name>
</gene>
<name>A0A9Q8X293_9GAMM</name>
<dbReference type="EMBL" id="CP097966">
    <property type="protein sequence ID" value="URQ63017.1"/>
    <property type="molecule type" value="Genomic_DNA"/>
</dbReference>